<keyword evidence="2" id="KW-1185">Reference proteome</keyword>
<proteinExistence type="predicted"/>
<dbReference type="Proteomes" id="UP001501175">
    <property type="component" value="Unassembled WGS sequence"/>
</dbReference>
<protein>
    <submittedName>
        <fullName evidence="1">Uncharacterized protein</fullName>
    </submittedName>
</protein>
<reference evidence="2" key="1">
    <citation type="journal article" date="2019" name="Int. J. Syst. Evol. Microbiol.">
        <title>The Global Catalogue of Microorganisms (GCM) 10K type strain sequencing project: providing services to taxonomists for standard genome sequencing and annotation.</title>
        <authorList>
            <consortium name="The Broad Institute Genomics Platform"/>
            <consortium name="The Broad Institute Genome Sequencing Center for Infectious Disease"/>
            <person name="Wu L."/>
            <person name="Ma J."/>
        </authorList>
    </citation>
    <scope>NUCLEOTIDE SEQUENCE [LARGE SCALE GENOMIC DNA]</scope>
    <source>
        <strain evidence="2">JCM 17927</strain>
    </source>
</reference>
<evidence type="ECO:0000313" key="1">
    <source>
        <dbReference type="EMBL" id="GAA4447272.1"/>
    </source>
</evidence>
<gene>
    <name evidence="1" type="ORF">GCM10023189_03450</name>
</gene>
<evidence type="ECO:0000313" key="2">
    <source>
        <dbReference type="Proteomes" id="UP001501175"/>
    </source>
</evidence>
<dbReference type="EMBL" id="BAABHD010000003">
    <property type="protein sequence ID" value="GAA4447272.1"/>
    <property type="molecule type" value="Genomic_DNA"/>
</dbReference>
<name>A0ABP8MDI2_9BACT</name>
<comment type="caution">
    <text evidence="1">The sequence shown here is derived from an EMBL/GenBank/DDBJ whole genome shotgun (WGS) entry which is preliminary data.</text>
</comment>
<accession>A0ABP8MDI2</accession>
<sequence>MATRHMKHFLQIIFWIGYGLSITSGYCQRGASNTIHYKVTYTPASGRYTAWVVPDYNLPNPNNSSVIEKGATAQFTLKVPAAFIISDIQDIKGSWEKQPLKLGPGQAKQNWGNVGLDPAFAYYVIGKFPTETDYGQFKAGVAVPLFTFSGNGCFGPVSPLPANDPFIKAADQVFSLNVGNSFYSRSGQPAGGNVVPAEQFVDKTGPEADCRIVETKPASSTPIAVVKRSTVVCVPVVLKRRVLSD</sequence>
<organism evidence="1 2">
    <name type="scientific">Nibrella saemangeumensis</name>
    <dbReference type="NCBI Taxonomy" id="1084526"/>
    <lineage>
        <taxon>Bacteria</taxon>
        <taxon>Pseudomonadati</taxon>
        <taxon>Bacteroidota</taxon>
        <taxon>Cytophagia</taxon>
        <taxon>Cytophagales</taxon>
        <taxon>Spirosomataceae</taxon>
        <taxon>Nibrella</taxon>
    </lineage>
</organism>